<keyword evidence="5 8" id="KW-0812">Transmembrane</keyword>
<dbReference type="NCBIfam" id="TIGR00688">
    <property type="entry name" value="rarD"/>
    <property type="match status" value="1"/>
</dbReference>
<feature type="domain" description="EamA" evidence="9">
    <location>
        <begin position="9"/>
        <end position="149"/>
    </location>
</feature>
<feature type="transmembrane region" description="Helical" evidence="8">
    <location>
        <begin position="40"/>
        <end position="58"/>
    </location>
</feature>
<evidence type="ECO:0000313" key="11">
    <source>
        <dbReference type="Proteomes" id="UP000067625"/>
    </source>
</evidence>
<evidence type="ECO:0000313" key="10">
    <source>
        <dbReference type="EMBL" id="ALC83708.1"/>
    </source>
</evidence>
<evidence type="ECO:0000256" key="3">
    <source>
        <dbReference type="ARBA" id="ARBA00022448"/>
    </source>
</evidence>
<evidence type="ECO:0000256" key="8">
    <source>
        <dbReference type="SAM" id="Phobius"/>
    </source>
</evidence>
<feature type="transmembrane region" description="Helical" evidence="8">
    <location>
        <begin position="270"/>
        <end position="288"/>
    </location>
</feature>
<keyword evidence="3" id="KW-0813">Transport</keyword>
<evidence type="ECO:0000256" key="4">
    <source>
        <dbReference type="ARBA" id="ARBA00022475"/>
    </source>
</evidence>
<feature type="transmembrane region" description="Helical" evidence="8">
    <location>
        <begin position="246"/>
        <end position="264"/>
    </location>
</feature>
<dbReference type="OrthoDB" id="369870at2"/>
<evidence type="ECO:0000256" key="6">
    <source>
        <dbReference type="ARBA" id="ARBA00022989"/>
    </source>
</evidence>
<dbReference type="InterPro" id="IPR037185">
    <property type="entry name" value="EmrE-like"/>
</dbReference>
<name>A0A0M4GCN4_9BACI</name>
<evidence type="ECO:0000256" key="1">
    <source>
        <dbReference type="ARBA" id="ARBA00004651"/>
    </source>
</evidence>
<evidence type="ECO:0000256" key="7">
    <source>
        <dbReference type="ARBA" id="ARBA00023136"/>
    </source>
</evidence>
<dbReference type="SUPFAM" id="SSF103481">
    <property type="entry name" value="Multidrug resistance efflux transporter EmrE"/>
    <property type="match status" value="2"/>
</dbReference>
<feature type="transmembrane region" description="Helical" evidence="8">
    <location>
        <begin position="156"/>
        <end position="172"/>
    </location>
</feature>
<sequence>MVEQKEQTAGVIAGSLAYLIWGVLPIYWKLAGGVDSAEVLANRIVWSFVFMIVLLLCLGKLSGTYKESKSVFSNKKRFLAITAASALITLNWFIFIFVVHSDHVIDASLGYYINPLMNIVLATIFLKERLTKAETVSVVLATIGVIILSIHHGAIPWSSLAMALTFSLYGLIKKVLPIGAWSGLTIETLLITPFALLYLFIVPSRGFMAYDTGTLFVLIGAGIVTAVPLLLFALGAKKISFSLIGFLQYIAPTMMLVLGVFLFHEPFDETQLLAFIWIWVALILFTASRTAAASRLKKEAGAVRQNMGG</sequence>
<feature type="transmembrane region" description="Helical" evidence="8">
    <location>
        <begin position="78"/>
        <end position="97"/>
    </location>
</feature>
<keyword evidence="7 8" id="KW-0472">Membrane</keyword>
<feature type="transmembrane region" description="Helical" evidence="8">
    <location>
        <begin position="133"/>
        <end position="150"/>
    </location>
</feature>
<reference evidence="10 11" key="2">
    <citation type="journal article" date="2016" name="Int. J. Syst. Evol. Microbiol.">
        <title>Bacillus gobiensis sp. nov., isolated from a soil sample.</title>
        <authorList>
            <person name="Liu B."/>
            <person name="Liu G.H."/>
            <person name="Cetin S."/>
            <person name="Schumann P."/>
            <person name="Pan Z.Z."/>
            <person name="Chen Q.Q."/>
        </authorList>
    </citation>
    <scope>NUCLEOTIDE SEQUENCE [LARGE SCALE GENOMIC DNA]</scope>
    <source>
        <strain evidence="10 11">FJAT-4402</strain>
    </source>
</reference>
<organism evidence="10 11">
    <name type="scientific">Bacillus gobiensis</name>
    <dbReference type="NCBI Taxonomy" id="1441095"/>
    <lineage>
        <taxon>Bacteria</taxon>
        <taxon>Bacillati</taxon>
        <taxon>Bacillota</taxon>
        <taxon>Bacilli</taxon>
        <taxon>Bacillales</taxon>
        <taxon>Bacillaceae</taxon>
        <taxon>Bacillus</taxon>
    </lineage>
</organism>
<keyword evidence="6 8" id="KW-1133">Transmembrane helix</keyword>
<accession>A0A0M4GCN4</accession>
<feature type="transmembrane region" description="Helical" evidence="8">
    <location>
        <begin position="109"/>
        <end position="126"/>
    </location>
</feature>
<feature type="transmembrane region" description="Helical" evidence="8">
    <location>
        <begin position="213"/>
        <end position="234"/>
    </location>
</feature>
<dbReference type="AlphaFoldDB" id="A0A0M4GCN4"/>
<evidence type="ECO:0000259" key="9">
    <source>
        <dbReference type="Pfam" id="PF00892"/>
    </source>
</evidence>
<keyword evidence="4" id="KW-1003">Cell membrane</keyword>
<dbReference type="InterPro" id="IPR004626">
    <property type="entry name" value="RarD"/>
</dbReference>
<feature type="transmembrane region" description="Helical" evidence="8">
    <location>
        <begin position="184"/>
        <end position="201"/>
    </location>
</feature>
<dbReference type="PATRIC" id="fig|1441095.3.peg.4632"/>
<dbReference type="Proteomes" id="UP000067625">
    <property type="component" value="Chromosome"/>
</dbReference>
<dbReference type="Pfam" id="PF00892">
    <property type="entry name" value="EamA"/>
    <property type="match status" value="1"/>
</dbReference>
<comment type="subcellular location">
    <subcellularLocation>
        <location evidence="1">Cell membrane</location>
        <topology evidence="1">Multi-pass membrane protein</topology>
    </subcellularLocation>
</comment>
<keyword evidence="11" id="KW-1185">Reference proteome</keyword>
<reference evidence="11" key="1">
    <citation type="submission" date="2015-08" db="EMBL/GenBank/DDBJ databases">
        <title>Genome sequencing project for genomic taxonomy and phylogenomics of Bacillus-like bacteria.</title>
        <authorList>
            <person name="Liu B."/>
            <person name="Wang J."/>
            <person name="Zhu Y."/>
            <person name="Liu G."/>
            <person name="Chen Q."/>
            <person name="Chen Z."/>
            <person name="Lan J."/>
            <person name="Che J."/>
            <person name="Ge C."/>
            <person name="Shi H."/>
            <person name="Pan Z."/>
            <person name="Liu X."/>
        </authorList>
    </citation>
    <scope>NUCLEOTIDE SEQUENCE [LARGE SCALE GENOMIC DNA]</scope>
    <source>
        <strain evidence="11">FJAT-4402</strain>
    </source>
</reference>
<comment type="similarity">
    <text evidence="2">Belongs to the EamA transporter family.</text>
</comment>
<evidence type="ECO:0000256" key="5">
    <source>
        <dbReference type="ARBA" id="ARBA00022692"/>
    </source>
</evidence>
<proteinExistence type="inferred from homology"/>
<dbReference type="GO" id="GO:0005886">
    <property type="term" value="C:plasma membrane"/>
    <property type="evidence" value="ECO:0007669"/>
    <property type="project" value="UniProtKB-SubCell"/>
</dbReference>
<evidence type="ECO:0000256" key="2">
    <source>
        <dbReference type="ARBA" id="ARBA00007362"/>
    </source>
</evidence>
<dbReference type="RefSeq" id="WP_053605573.1">
    <property type="nucleotide sequence ID" value="NZ_CP012600.1"/>
</dbReference>
<dbReference type="InterPro" id="IPR000620">
    <property type="entry name" value="EamA_dom"/>
</dbReference>
<protein>
    <recommendedName>
        <fullName evidence="9">EamA domain-containing protein</fullName>
    </recommendedName>
</protein>
<dbReference type="PANTHER" id="PTHR22911:SF137">
    <property type="entry name" value="SOLUTE CARRIER FAMILY 35 MEMBER G2-RELATED"/>
    <property type="match status" value="1"/>
</dbReference>
<feature type="transmembrane region" description="Helical" evidence="8">
    <location>
        <begin position="9"/>
        <end position="28"/>
    </location>
</feature>
<dbReference type="PANTHER" id="PTHR22911">
    <property type="entry name" value="ACYL-MALONYL CONDENSING ENZYME-RELATED"/>
    <property type="match status" value="1"/>
</dbReference>
<dbReference type="EMBL" id="CP012600">
    <property type="protein sequence ID" value="ALC83708.1"/>
    <property type="molecule type" value="Genomic_DNA"/>
</dbReference>
<gene>
    <name evidence="10" type="ORF">AM592_20920</name>
</gene>